<dbReference type="Proteomes" id="UP000298663">
    <property type="component" value="Unassembled WGS sequence"/>
</dbReference>
<reference evidence="1 2" key="1">
    <citation type="journal article" date="2015" name="Genome Biol.">
        <title>Comparative genomics of Steinernema reveals deeply conserved gene regulatory networks.</title>
        <authorList>
            <person name="Dillman A.R."/>
            <person name="Macchietto M."/>
            <person name="Porter C.F."/>
            <person name="Rogers A."/>
            <person name="Williams B."/>
            <person name="Antoshechkin I."/>
            <person name="Lee M.M."/>
            <person name="Goodwin Z."/>
            <person name="Lu X."/>
            <person name="Lewis E.E."/>
            <person name="Goodrich-Blair H."/>
            <person name="Stock S.P."/>
            <person name="Adams B.J."/>
            <person name="Sternberg P.W."/>
            <person name="Mortazavi A."/>
        </authorList>
    </citation>
    <scope>NUCLEOTIDE SEQUENCE [LARGE SCALE GENOMIC DNA]</scope>
    <source>
        <strain evidence="1 2">ALL</strain>
    </source>
</reference>
<proteinExistence type="predicted"/>
<keyword evidence="2" id="KW-1185">Reference proteome</keyword>
<gene>
    <name evidence="1" type="ORF">L596_018858</name>
</gene>
<comment type="caution">
    <text evidence="1">The sequence shown here is derived from an EMBL/GenBank/DDBJ whole genome shotgun (WGS) entry which is preliminary data.</text>
</comment>
<reference evidence="1 2" key="2">
    <citation type="journal article" date="2019" name="G3 (Bethesda)">
        <title>Hybrid Assembly of the Genome of the Entomopathogenic Nematode Steinernema carpocapsae Identifies the X-Chromosome.</title>
        <authorList>
            <person name="Serra L."/>
            <person name="Macchietto M."/>
            <person name="Macias-Munoz A."/>
            <person name="McGill C.J."/>
            <person name="Rodriguez I.M."/>
            <person name="Rodriguez B."/>
            <person name="Murad R."/>
            <person name="Mortazavi A."/>
        </authorList>
    </citation>
    <scope>NUCLEOTIDE SEQUENCE [LARGE SCALE GENOMIC DNA]</scope>
    <source>
        <strain evidence="1 2">ALL</strain>
    </source>
</reference>
<organism evidence="1 2">
    <name type="scientific">Steinernema carpocapsae</name>
    <name type="common">Entomopathogenic nematode</name>
    <dbReference type="NCBI Taxonomy" id="34508"/>
    <lineage>
        <taxon>Eukaryota</taxon>
        <taxon>Metazoa</taxon>
        <taxon>Ecdysozoa</taxon>
        <taxon>Nematoda</taxon>
        <taxon>Chromadorea</taxon>
        <taxon>Rhabditida</taxon>
        <taxon>Tylenchina</taxon>
        <taxon>Panagrolaimomorpha</taxon>
        <taxon>Strongyloidoidea</taxon>
        <taxon>Steinernematidae</taxon>
        <taxon>Steinernema</taxon>
    </lineage>
</organism>
<name>A0A4U5N5W6_STECR</name>
<dbReference type="EMBL" id="AZBU02000005">
    <property type="protein sequence ID" value="TKR77976.1"/>
    <property type="molecule type" value="Genomic_DNA"/>
</dbReference>
<sequence>MPTLRRIGFEKRRRSEWIRGHRLPYPHYHAFLVPTRRCPLSSPTIRYFPTNRQNSFRGLMEFVIQASDTVFFLRAVDGGGDGY</sequence>
<evidence type="ECO:0000313" key="2">
    <source>
        <dbReference type="Proteomes" id="UP000298663"/>
    </source>
</evidence>
<protein>
    <submittedName>
        <fullName evidence="1">Uncharacterized protein</fullName>
    </submittedName>
</protein>
<accession>A0A4U5N5W6</accession>
<evidence type="ECO:0000313" key="1">
    <source>
        <dbReference type="EMBL" id="TKR77976.1"/>
    </source>
</evidence>
<dbReference type="AlphaFoldDB" id="A0A4U5N5W6"/>